<accession>A0A6A1WRX2</accession>
<sequence length="473" mass="52262">MAGYEPPSFSLGLDLGLDSEPQNVPEEPPTRVPSPDPVPHGSGNGDEDCGPEVVDSDPEVGPEPPRLLKRLRRGPPSTKAASVRKLRESPQLSCAVDDEIEEFSSQDNDFLRAPFYNSKKVICSRVLGSKAGGKQGKANRFLTRQLLQAWEKSHNGLMFPKLTISPLRRFQLLDSDSDDSSSPENGSGEGRKVGQSSMEQQSNPDHSATLGKQKSKASTNLDQNDDLWKDFCPMKGFGIPTPALDEVCEEYFQSLKVKNVTKKMKSNVCVSNSMGGQENTISVQNDEARGSDESLPSAHRYFFHEDPRIQKLVRSRLAHFSPLGVTDKKGNQQPNSSVIDYMRQFSHEEASKQQATQQIKKSSTRRRNKSRKSNAEEVLHASGSWVDPKSNASTPKDAGKRRVQANGQSAGHWYTGPDGRKTEAVHTLTTLQVYVTGGGQELTGRSAYRQYRKESGAGFRKSKKKTSGKKRKR</sequence>
<dbReference type="Proteomes" id="UP000516437">
    <property type="component" value="Unassembled WGS sequence"/>
</dbReference>
<comment type="caution">
    <text evidence="2">The sequence shown here is derived from an EMBL/GenBank/DDBJ whole genome shotgun (WGS) entry which is preliminary data.</text>
</comment>
<feature type="compositionally biased region" description="Basic residues" evidence="1">
    <location>
        <begin position="460"/>
        <end position="473"/>
    </location>
</feature>
<keyword evidence="3" id="KW-1185">Reference proteome</keyword>
<feature type="region of interest" description="Disordered" evidence="1">
    <location>
        <begin position="1"/>
        <end position="91"/>
    </location>
</feature>
<reference evidence="2 3" key="1">
    <citation type="journal article" date="2019" name="Plant Biotechnol. J.">
        <title>The red bayberry genome and genetic basis of sex determination.</title>
        <authorList>
            <person name="Jia H.M."/>
            <person name="Jia H.J."/>
            <person name="Cai Q.L."/>
            <person name="Wang Y."/>
            <person name="Zhao H.B."/>
            <person name="Yang W.F."/>
            <person name="Wang G.Y."/>
            <person name="Li Y.H."/>
            <person name="Zhan D.L."/>
            <person name="Shen Y.T."/>
            <person name="Niu Q.F."/>
            <person name="Chang L."/>
            <person name="Qiu J."/>
            <person name="Zhao L."/>
            <person name="Xie H.B."/>
            <person name="Fu W.Y."/>
            <person name="Jin J."/>
            <person name="Li X.W."/>
            <person name="Jiao Y."/>
            <person name="Zhou C.C."/>
            <person name="Tu T."/>
            <person name="Chai C.Y."/>
            <person name="Gao J.L."/>
            <person name="Fan L.J."/>
            <person name="van de Weg E."/>
            <person name="Wang J.Y."/>
            <person name="Gao Z.S."/>
        </authorList>
    </citation>
    <scope>NUCLEOTIDE SEQUENCE [LARGE SCALE GENOMIC DNA]</scope>
    <source>
        <tissue evidence="2">Leaves</tissue>
    </source>
</reference>
<dbReference type="EMBL" id="RXIC02000013">
    <property type="protein sequence ID" value="KAB1228055.1"/>
    <property type="molecule type" value="Genomic_DNA"/>
</dbReference>
<dbReference type="AlphaFoldDB" id="A0A6A1WRX2"/>
<organism evidence="2 3">
    <name type="scientific">Morella rubra</name>
    <name type="common">Chinese bayberry</name>
    <dbReference type="NCBI Taxonomy" id="262757"/>
    <lineage>
        <taxon>Eukaryota</taxon>
        <taxon>Viridiplantae</taxon>
        <taxon>Streptophyta</taxon>
        <taxon>Embryophyta</taxon>
        <taxon>Tracheophyta</taxon>
        <taxon>Spermatophyta</taxon>
        <taxon>Magnoliopsida</taxon>
        <taxon>eudicotyledons</taxon>
        <taxon>Gunneridae</taxon>
        <taxon>Pentapetalae</taxon>
        <taxon>rosids</taxon>
        <taxon>fabids</taxon>
        <taxon>Fagales</taxon>
        <taxon>Myricaceae</taxon>
        <taxon>Morella</taxon>
    </lineage>
</organism>
<feature type="compositionally biased region" description="Acidic residues" evidence="1">
    <location>
        <begin position="45"/>
        <end position="60"/>
    </location>
</feature>
<feature type="compositionally biased region" description="Basic residues" evidence="1">
    <location>
        <begin position="362"/>
        <end position="372"/>
    </location>
</feature>
<feature type="region of interest" description="Disordered" evidence="1">
    <location>
        <begin position="438"/>
        <end position="473"/>
    </location>
</feature>
<feature type="region of interest" description="Disordered" evidence="1">
    <location>
        <begin position="173"/>
        <end position="219"/>
    </location>
</feature>
<feature type="compositionally biased region" description="Low complexity" evidence="1">
    <location>
        <begin position="10"/>
        <end position="19"/>
    </location>
</feature>
<proteinExistence type="predicted"/>
<feature type="region of interest" description="Disordered" evidence="1">
    <location>
        <begin position="347"/>
        <end position="419"/>
    </location>
</feature>
<name>A0A6A1WRX2_9ROSI</name>
<evidence type="ECO:0000313" key="3">
    <source>
        <dbReference type="Proteomes" id="UP000516437"/>
    </source>
</evidence>
<evidence type="ECO:0000313" key="2">
    <source>
        <dbReference type="EMBL" id="KAB1228055.1"/>
    </source>
</evidence>
<gene>
    <name evidence="2" type="ORF">CJ030_MR4G024735</name>
</gene>
<feature type="compositionally biased region" description="Pro residues" evidence="1">
    <location>
        <begin position="26"/>
        <end position="38"/>
    </location>
</feature>
<dbReference type="PANTHER" id="PTHR38371:SF1">
    <property type="entry name" value="RHO GTPASE-ACTIVATING PROTEIN"/>
    <property type="match status" value="1"/>
</dbReference>
<dbReference type="OrthoDB" id="1671977at2759"/>
<protein>
    <submittedName>
        <fullName evidence="2">Uncharacterized protein</fullName>
    </submittedName>
</protein>
<feature type="compositionally biased region" description="Polar residues" evidence="1">
    <location>
        <begin position="194"/>
        <end position="219"/>
    </location>
</feature>
<evidence type="ECO:0000256" key="1">
    <source>
        <dbReference type="SAM" id="MobiDB-lite"/>
    </source>
</evidence>
<dbReference type="PANTHER" id="PTHR38371">
    <property type="entry name" value="RHO GTPASE-ACTIVATING PROTEIN"/>
    <property type="match status" value="1"/>
</dbReference>